<name>A0A1B1A423_9RHOB</name>
<proteinExistence type="predicted"/>
<keyword evidence="1" id="KW-1133">Transmembrane helix</keyword>
<feature type="transmembrane region" description="Helical" evidence="1">
    <location>
        <begin position="20"/>
        <end position="37"/>
    </location>
</feature>
<accession>A0A1B1A423</accession>
<keyword evidence="1" id="KW-0812">Transmembrane</keyword>
<protein>
    <recommendedName>
        <fullName evidence="4">Pilus assembly protein</fullName>
    </recommendedName>
</protein>
<evidence type="ECO:0000313" key="2">
    <source>
        <dbReference type="EMBL" id="ANP41329.1"/>
    </source>
</evidence>
<evidence type="ECO:0000313" key="3">
    <source>
        <dbReference type="Proteomes" id="UP000013243"/>
    </source>
</evidence>
<dbReference type="STRING" id="1265309.K529_011180"/>
<reference evidence="2 3" key="1">
    <citation type="journal article" date="2016" name="ISME J.">
        <title>Global occurrence and heterogeneity of the Roseobacter-clade species Ruegeria mobilis.</title>
        <authorList>
            <person name="Sonnenschein E."/>
            <person name="Gram L."/>
        </authorList>
    </citation>
    <scope>NUCLEOTIDE SEQUENCE [LARGE SCALE GENOMIC DNA]</scope>
    <source>
        <strain evidence="2 3">F1926</strain>
    </source>
</reference>
<gene>
    <name evidence="2" type="ORF">K529_011180</name>
</gene>
<dbReference type="KEGG" id="rmb:K529_011180"/>
<evidence type="ECO:0000256" key="1">
    <source>
        <dbReference type="SAM" id="Phobius"/>
    </source>
</evidence>
<organism evidence="2 3">
    <name type="scientific">Tritonibacter mobilis F1926</name>
    <dbReference type="NCBI Taxonomy" id="1265309"/>
    <lineage>
        <taxon>Bacteria</taxon>
        <taxon>Pseudomonadati</taxon>
        <taxon>Pseudomonadota</taxon>
        <taxon>Alphaproteobacteria</taxon>
        <taxon>Rhodobacterales</taxon>
        <taxon>Paracoccaceae</taxon>
        <taxon>Tritonibacter</taxon>
    </lineage>
</organism>
<keyword evidence="1" id="KW-0472">Membrane</keyword>
<dbReference type="Proteomes" id="UP000013243">
    <property type="component" value="Chromosome"/>
</dbReference>
<dbReference type="EMBL" id="CP015230">
    <property type="protein sequence ID" value="ANP41329.1"/>
    <property type="molecule type" value="Genomic_DNA"/>
</dbReference>
<dbReference type="RefSeq" id="WP_005607458.1">
    <property type="nucleotide sequence ID" value="NZ_CP015230.1"/>
</dbReference>
<dbReference type="GeneID" id="28250402"/>
<dbReference type="AlphaFoldDB" id="A0A1B1A423"/>
<sequence>MKTLKTFRDSEDGAVTVDWVVLAAMIAALCVLAATLMNGEVSTALSNLAQDIHTVIARVRP</sequence>
<evidence type="ECO:0008006" key="4">
    <source>
        <dbReference type="Google" id="ProtNLM"/>
    </source>
</evidence>